<dbReference type="Pfam" id="PF13584">
    <property type="entry name" value="BatD"/>
    <property type="match status" value="2"/>
</dbReference>
<reference evidence="1" key="1">
    <citation type="submission" date="2016-04" db="EMBL/GenBank/DDBJ databases">
        <authorList>
            <person name="Evans L.H."/>
            <person name="Alamgir A."/>
            <person name="Owens N."/>
            <person name="Weber N.D."/>
            <person name="Virtaneva K."/>
            <person name="Barbian K."/>
            <person name="Babar A."/>
            <person name="Rosenke K."/>
        </authorList>
    </citation>
    <scope>NUCLEOTIDE SEQUENCE</scope>
    <source>
        <strain evidence="1">86-2</strain>
    </source>
</reference>
<protein>
    <submittedName>
        <fullName evidence="1">Uncharacterized protein</fullName>
    </submittedName>
</protein>
<dbReference type="RefSeq" id="WP_296949224.1">
    <property type="nucleotide sequence ID" value="NZ_LT599021.1"/>
</dbReference>
<dbReference type="InterPro" id="IPR025738">
    <property type="entry name" value="BatD"/>
</dbReference>
<gene>
    <name evidence="1" type="ORF">KL86DYS2_11767</name>
</gene>
<name>A0A212JKM3_9BACT</name>
<dbReference type="PANTHER" id="PTHR40940">
    <property type="entry name" value="PROTEIN BATD-RELATED"/>
    <property type="match status" value="1"/>
</dbReference>
<dbReference type="PANTHER" id="PTHR40940:SF2">
    <property type="entry name" value="BATD"/>
    <property type="match status" value="1"/>
</dbReference>
<evidence type="ECO:0000313" key="1">
    <source>
        <dbReference type="EMBL" id="SBV99967.1"/>
    </source>
</evidence>
<dbReference type="EMBL" id="FLUL01000001">
    <property type="protein sequence ID" value="SBV99967.1"/>
    <property type="molecule type" value="Genomic_DNA"/>
</dbReference>
<dbReference type="AlphaFoldDB" id="A0A212JKM3"/>
<proteinExistence type="predicted"/>
<sequence>MKRSNILSFHRLLVLFFALSFYISLAGQENKVRIKAPETVTVGEQFTVAYIVESDKEVKEPVIIKNMNGFEILYGPSLSASSSTVFKKGKRVQSFSATSTYILRAPEKGKFSLPQAEVNIDGKKYKSESFKIEVRSLEENIAKVKDVDAFLKVVASKTSVNLSDTLTLSYRLYTTKDIYKIVDVDFPYLNDFYSSDITRLRQSLSEEVINGKTYKVVEMRKLLLQPRKIGEMVLPEGSVTVQYSTPTGRKVRDIWGDVYDESVTNDKVLKIDSVVIRVQDLKAI</sequence>
<accession>A0A212JKM3</accession>
<organism evidence="1">
    <name type="scientific">uncultured Dysgonomonas sp</name>
    <dbReference type="NCBI Taxonomy" id="206096"/>
    <lineage>
        <taxon>Bacteria</taxon>
        <taxon>Pseudomonadati</taxon>
        <taxon>Bacteroidota</taxon>
        <taxon>Bacteroidia</taxon>
        <taxon>Bacteroidales</taxon>
        <taxon>Dysgonomonadaceae</taxon>
        <taxon>Dysgonomonas</taxon>
        <taxon>environmental samples</taxon>
    </lineage>
</organism>